<evidence type="ECO:0000313" key="1">
    <source>
        <dbReference type="EMBL" id="KAF9602676.1"/>
    </source>
</evidence>
<name>A0A835HPN9_9MAGN</name>
<dbReference type="Proteomes" id="UP000631114">
    <property type="component" value="Unassembled WGS sequence"/>
</dbReference>
<dbReference type="EMBL" id="JADFTS010000006">
    <property type="protein sequence ID" value="KAF9602676.1"/>
    <property type="molecule type" value="Genomic_DNA"/>
</dbReference>
<reference evidence="1 2" key="1">
    <citation type="submission" date="2020-10" db="EMBL/GenBank/DDBJ databases">
        <title>The Coptis chinensis genome and diversification of protoberbering-type alkaloids.</title>
        <authorList>
            <person name="Wang B."/>
            <person name="Shu S."/>
            <person name="Song C."/>
            <person name="Liu Y."/>
        </authorList>
    </citation>
    <scope>NUCLEOTIDE SEQUENCE [LARGE SCALE GENOMIC DNA]</scope>
    <source>
        <strain evidence="1">HL-2020</strain>
        <tissue evidence="1">Leaf</tissue>
    </source>
</reference>
<keyword evidence="2" id="KW-1185">Reference proteome</keyword>
<dbReference type="PANTHER" id="PTHR12856">
    <property type="entry name" value="TRANSCRIPTION INITIATION FACTOR IIH-RELATED"/>
    <property type="match status" value="1"/>
</dbReference>
<dbReference type="GO" id="GO:0006289">
    <property type="term" value="P:nucleotide-excision repair"/>
    <property type="evidence" value="ECO:0007669"/>
    <property type="project" value="InterPro"/>
</dbReference>
<dbReference type="GO" id="GO:0006351">
    <property type="term" value="P:DNA-templated transcription"/>
    <property type="evidence" value="ECO:0007669"/>
    <property type="project" value="InterPro"/>
</dbReference>
<sequence>MTEIEDLRDPHNLHSAPLCIKDLQQYFDSQQADSLRTLGDAEVVTKLMNLSLGTQKSFDSLKTLVSEMKENKFGEPVVRSGTALKDLQQYFDSQQADSLRTLGDAEVVTKLINLSLGTQKSFDSLKTLVSEMKENKFGEPVVRSGTALKVLNELTRQHSSAKYHICKSPQESVLDRLPKETRDDELLHHWASIQESLKHFWSSYPITTTYLSTKVSRLKDAMSEIYPKLQGVKESVQLEFRHQVSLLVHPMLKALDAAFLHYDAQTQRR</sequence>
<dbReference type="OrthoDB" id="1872571at2759"/>
<accession>A0A835HPN9</accession>
<dbReference type="InterPro" id="IPR027079">
    <property type="entry name" value="Tfb1/GTF2H1"/>
</dbReference>
<dbReference type="AlphaFoldDB" id="A0A835HPN9"/>
<proteinExistence type="predicted"/>
<protein>
    <submittedName>
        <fullName evidence="1">Uncharacterized protein</fullName>
    </submittedName>
</protein>
<organism evidence="1 2">
    <name type="scientific">Coptis chinensis</name>
    <dbReference type="NCBI Taxonomy" id="261450"/>
    <lineage>
        <taxon>Eukaryota</taxon>
        <taxon>Viridiplantae</taxon>
        <taxon>Streptophyta</taxon>
        <taxon>Embryophyta</taxon>
        <taxon>Tracheophyta</taxon>
        <taxon>Spermatophyta</taxon>
        <taxon>Magnoliopsida</taxon>
        <taxon>Ranunculales</taxon>
        <taxon>Ranunculaceae</taxon>
        <taxon>Coptidoideae</taxon>
        <taxon>Coptis</taxon>
    </lineage>
</organism>
<dbReference type="GO" id="GO:0000439">
    <property type="term" value="C:transcription factor TFIIH core complex"/>
    <property type="evidence" value="ECO:0007669"/>
    <property type="project" value="InterPro"/>
</dbReference>
<gene>
    <name evidence="1" type="ORF">IFM89_030564</name>
</gene>
<evidence type="ECO:0000313" key="2">
    <source>
        <dbReference type="Proteomes" id="UP000631114"/>
    </source>
</evidence>
<comment type="caution">
    <text evidence="1">The sequence shown here is derived from an EMBL/GenBank/DDBJ whole genome shotgun (WGS) entry which is preliminary data.</text>
</comment>